<dbReference type="EMBL" id="MT975991">
    <property type="protein sequence ID" value="QOI66674.1"/>
    <property type="molecule type" value="Genomic_DNA"/>
</dbReference>
<evidence type="ECO:0000256" key="1">
    <source>
        <dbReference type="SAM" id="Phobius"/>
    </source>
</evidence>
<accession>A0A7S6IL77</accession>
<dbReference type="Proteomes" id="UP000595241">
    <property type="component" value="Segment"/>
</dbReference>
<keyword evidence="1" id="KW-0812">Transmembrane</keyword>
<keyword evidence="3" id="KW-1185">Reference proteome</keyword>
<evidence type="ECO:0000313" key="2">
    <source>
        <dbReference type="EMBL" id="QOI66674.1"/>
    </source>
</evidence>
<proteinExistence type="predicted"/>
<name>A0A7S6IL77_9VIRU</name>
<reference evidence="2 3" key="1">
    <citation type="submission" date="2020-09" db="EMBL/GenBank/DDBJ databases">
        <authorList>
            <person name="Chen X."/>
            <person name="Yi M."/>
            <person name="Jia K."/>
        </authorList>
    </citation>
    <scope>NUCLEOTIDE SEQUENCE [LARGE SCALE GENOMIC DNA]</scope>
</reference>
<protein>
    <submittedName>
        <fullName evidence="2">Putative capsid protein</fullName>
    </submittedName>
</protein>
<sequence>MIDYIIETWESFTTWLGEVFKSLFDFIKDVFLTVFELFLDGVVFVFNSITPPDFLATGLSGLFNVLHPDILYFLSVSGVDQGLAIYGTGVSFRLLRKLFTLGQW</sequence>
<evidence type="ECO:0000313" key="3">
    <source>
        <dbReference type="Proteomes" id="UP000595241"/>
    </source>
</evidence>
<feature type="transmembrane region" description="Helical" evidence="1">
    <location>
        <begin position="70"/>
        <end position="95"/>
    </location>
</feature>
<feature type="transmembrane region" description="Helical" evidence="1">
    <location>
        <begin position="30"/>
        <end position="50"/>
    </location>
</feature>
<keyword evidence="1" id="KW-1133">Transmembrane helix</keyword>
<organism evidence="2 3">
    <name type="scientific">Alteromonas phage phiAFP1</name>
    <dbReference type="NCBI Taxonomy" id="2776771"/>
    <lineage>
        <taxon>Viruses</taxon>
        <taxon>Monodnaviria</taxon>
        <taxon>Loebvirae</taxon>
        <taxon>Hofneiviricota</taxon>
        <taxon>Faserviricetes</taxon>
        <taxon>Tubulavirales</taxon>
        <taxon>Inoviridae</taxon>
        <taxon>Anademivirus</taxon>
        <taxon>Anademivirus AFP</taxon>
    </lineage>
</organism>
<dbReference type="SMR" id="A0A7S6IL77"/>
<keyword evidence="1" id="KW-0472">Membrane</keyword>